<sequence length="275" mass="31473">MSLNKHKIIPLIESYYHTFTPLERTIADFFIHNTEEQDFSSRNISGLLYVSEASLSRFAQKCGFHGYREFIYEYKQSLAPGPEENIPNFEVSEFNTYQELLNKSNALLDKAQIARITNLLVSKPRVYVYGRGSSGLVAQEMKLRFMRIGLNIEAVTDSHIMKVNSVILDENCLVIGISVSGQTDDIISSLKAAHQHGAYTLLMTARQDKSYQDFCDETLIFASMEHLEYGNIISPQFPILLVLDVLYAHYLQIDRSKKEALHEYTIQTLQPFLIK</sequence>
<dbReference type="InterPro" id="IPR000281">
    <property type="entry name" value="HTH_RpiR"/>
</dbReference>
<feature type="domain" description="SIS" evidence="5">
    <location>
        <begin position="116"/>
        <end position="256"/>
    </location>
</feature>
<dbReference type="InterPro" id="IPR035472">
    <property type="entry name" value="RpiR-like_SIS"/>
</dbReference>
<dbReference type="Pfam" id="PF01380">
    <property type="entry name" value="SIS"/>
    <property type="match status" value="1"/>
</dbReference>
<organism evidence="6 7">
    <name type="scientific">Blautia obeum</name>
    <dbReference type="NCBI Taxonomy" id="40520"/>
    <lineage>
        <taxon>Bacteria</taxon>
        <taxon>Bacillati</taxon>
        <taxon>Bacillota</taxon>
        <taxon>Clostridia</taxon>
        <taxon>Lachnospirales</taxon>
        <taxon>Lachnospiraceae</taxon>
        <taxon>Blautia</taxon>
    </lineage>
</organism>
<evidence type="ECO:0000313" key="7">
    <source>
        <dbReference type="Proteomes" id="UP000095645"/>
    </source>
</evidence>
<accession>A0A173ZXA6</accession>
<evidence type="ECO:0000259" key="5">
    <source>
        <dbReference type="PROSITE" id="PS51464"/>
    </source>
</evidence>
<gene>
    <name evidence="6" type="primary">murR_1</name>
    <name evidence="6" type="ORF">ERS852476_01128</name>
</gene>
<dbReference type="Gene3D" id="1.10.10.10">
    <property type="entry name" value="Winged helix-like DNA-binding domain superfamily/Winged helix DNA-binding domain"/>
    <property type="match status" value="1"/>
</dbReference>
<dbReference type="RefSeq" id="WP_055057686.1">
    <property type="nucleotide sequence ID" value="NZ_CYZP01000007.1"/>
</dbReference>
<keyword evidence="3" id="KW-0804">Transcription</keyword>
<dbReference type="AlphaFoldDB" id="A0A173ZXA6"/>
<keyword evidence="2" id="KW-0238">DNA-binding</keyword>
<evidence type="ECO:0000259" key="4">
    <source>
        <dbReference type="PROSITE" id="PS51071"/>
    </source>
</evidence>
<evidence type="ECO:0000313" key="6">
    <source>
        <dbReference type="EMBL" id="CUN80220.1"/>
    </source>
</evidence>
<name>A0A173ZXA6_9FIRM</name>
<dbReference type="InterPro" id="IPR036388">
    <property type="entry name" value="WH-like_DNA-bd_sf"/>
</dbReference>
<dbReference type="InterPro" id="IPR001347">
    <property type="entry name" value="SIS_dom"/>
</dbReference>
<dbReference type="InterPro" id="IPR046348">
    <property type="entry name" value="SIS_dom_sf"/>
</dbReference>
<dbReference type="Gene3D" id="3.40.50.10490">
    <property type="entry name" value="Glucose-6-phosphate isomerase like protein, domain 1"/>
    <property type="match status" value="1"/>
</dbReference>
<reference evidence="6 7" key="1">
    <citation type="submission" date="2015-09" db="EMBL/GenBank/DDBJ databases">
        <authorList>
            <consortium name="Pathogen Informatics"/>
        </authorList>
    </citation>
    <scope>NUCLEOTIDE SEQUENCE [LARGE SCALE GENOMIC DNA]</scope>
    <source>
        <strain evidence="6 7">2789STDY5834861</strain>
    </source>
</reference>
<evidence type="ECO:0000256" key="1">
    <source>
        <dbReference type="ARBA" id="ARBA00023015"/>
    </source>
</evidence>
<dbReference type="SUPFAM" id="SSF53697">
    <property type="entry name" value="SIS domain"/>
    <property type="match status" value="1"/>
</dbReference>
<evidence type="ECO:0000256" key="2">
    <source>
        <dbReference type="ARBA" id="ARBA00023125"/>
    </source>
</evidence>
<dbReference type="PANTHER" id="PTHR30514:SF21">
    <property type="entry name" value="RPIR-FAMILY TRANSCRIPTIONAL REGULATOR"/>
    <property type="match status" value="1"/>
</dbReference>
<dbReference type="GO" id="GO:0003677">
    <property type="term" value="F:DNA binding"/>
    <property type="evidence" value="ECO:0007669"/>
    <property type="project" value="UniProtKB-KW"/>
</dbReference>
<dbReference type="InterPro" id="IPR009057">
    <property type="entry name" value="Homeodomain-like_sf"/>
</dbReference>
<dbReference type="PROSITE" id="PS51464">
    <property type="entry name" value="SIS"/>
    <property type="match status" value="1"/>
</dbReference>
<evidence type="ECO:0000256" key="3">
    <source>
        <dbReference type="ARBA" id="ARBA00023163"/>
    </source>
</evidence>
<dbReference type="SUPFAM" id="SSF46689">
    <property type="entry name" value="Homeodomain-like"/>
    <property type="match status" value="1"/>
</dbReference>
<dbReference type="GO" id="GO:0097367">
    <property type="term" value="F:carbohydrate derivative binding"/>
    <property type="evidence" value="ECO:0007669"/>
    <property type="project" value="InterPro"/>
</dbReference>
<proteinExistence type="predicted"/>
<dbReference type="Proteomes" id="UP000095645">
    <property type="component" value="Unassembled WGS sequence"/>
</dbReference>
<keyword evidence="1" id="KW-0805">Transcription regulation</keyword>
<dbReference type="GO" id="GO:1901135">
    <property type="term" value="P:carbohydrate derivative metabolic process"/>
    <property type="evidence" value="ECO:0007669"/>
    <property type="project" value="InterPro"/>
</dbReference>
<dbReference type="PANTHER" id="PTHR30514">
    <property type="entry name" value="GLUCOKINASE"/>
    <property type="match status" value="1"/>
</dbReference>
<protein>
    <submittedName>
        <fullName evidence="6">MurPQ operon repressor</fullName>
    </submittedName>
</protein>
<dbReference type="PROSITE" id="PS51071">
    <property type="entry name" value="HTH_RPIR"/>
    <property type="match status" value="1"/>
</dbReference>
<feature type="domain" description="HTH rpiR-type" evidence="4">
    <location>
        <begin position="6"/>
        <end position="81"/>
    </location>
</feature>
<dbReference type="CDD" id="cd05013">
    <property type="entry name" value="SIS_RpiR"/>
    <property type="match status" value="1"/>
</dbReference>
<dbReference type="InterPro" id="IPR047640">
    <property type="entry name" value="RpiR-like"/>
</dbReference>
<dbReference type="EMBL" id="CYZP01000007">
    <property type="protein sequence ID" value="CUN80220.1"/>
    <property type="molecule type" value="Genomic_DNA"/>
</dbReference>
<dbReference type="Pfam" id="PF01418">
    <property type="entry name" value="HTH_6"/>
    <property type="match status" value="1"/>
</dbReference>
<dbReference type="GO" id="GO:0003700">
    <property type="term" value="F:DNA-binding transcription factor activity"/>
    <property type="evidence" value="ECO:0007669"/>
    <property type="project" value="InterPro"/>
</dbReference>